<dbReference type="PANTHER" id="PTHR43135:SF3">
    <property type="entry name" value="ALPHA-D-RIBOSE 1-METHYLPHOSPHONATE 5-TRIPHOSPHATE DIPHOSPHATASE"/>
    <property type="match status" value="1"/>
</dbReference>
<dbReference type="EMBL" id="CP021330">
    <property type="protein sequence ID" value="AVX03089.1"/>
    <property type="molecule type" value="Genomic_DNA"/>
</dbReference>
<dbReference type="PANTHER" id="PTHR43135">
    <property type="entry name" value="ALPHA-D-RIBOSE 1-METHYLPHOSPHONATE 5-TRIPHOSPHATE DIPHOSPHATASE"/>
    <property type="match status" value="1"/>
</dbReference>
<name>A0A2R4MB47_9HYPH</name>
<dbReference type="NCBIfam" id="NF011983">
    <property type="entry name" value="PRK15446.1-4"/>
    <property type="match status" value="1"/>
</dbReference>
<dbReference type="NCBIfam" id="NF011984">
    <property type="entry name" value="PRK15446.1-5"/>
    <property type="match status" value="1"/>
</dbReference>
<dbReference type="InterPro" id="IPR012696">
    <property type="entry name" value="PhnM"/>
</dbReference>
<dbReference type="PIRSF" id="PIRSF038971">
    <property type="entry name" value="PhnM"/>
    <property type="match status" value="1"/>
</dbReference>
<dbReference type="Gene3D" id="3.20.20.140">
    <property type="entry name" value="Metal-dependent hydrolases"/>
    <property type="match status" value="2"/>
</dbReference>
<dbReference type="Pfam" id="PF01979">
    <property type="entry name" value="Amidohydro_1"/>
    <property type="match status" value="1"/>
</dbReference>
<dbReference type="InterPro" id="IPR006680">
    <property type="entry name" value="Amidohydro-rel"/>
</dbReference>
<dbReference type="NCBIfam" id="NF011981">
    <property type="entry name" value="PRK15446.1-2"/>
    <property type="match status" value="1"/>
</dbReference>
<dbReference type="Proteomes" id="UP000258927">
    <property type="component" value="Chromosome"/>
</dbReference>
<dbReference type="NCBIfam" id="NF011990">
    <property type="entry name" value="PRK15446.2-6"/>
    <property type="match status" value="1"/>
</dbReference>
<dbReference type="AlphaFoldDB" id="A0A2R4MB47"/>
<accession>A0A2R4MB47</accession>
<dbReference type="NCBIfam" id="TIGR02318">
    <property type="entry name" value="phosphono_phnM"/>
    <property type="match status" value="1"/>
</dbReference>
<organism evidence="2 3">
    <name type="scientific">Maritalea myrionectae</name>
    <dbReference type="NCBI Taxonomy" id="454601"/>
    <lineage>
        <taxon>Bacteria</taxon>
        <taxon>Pseudomonadati</taxon>
        <taxon>Pseudomonadota</taxon>
        <taxon>Alphaproteobacteria</taxon>
        <taxon>Hyphomicrobiales</taxon>
        <taxon>Devosiaceae</taxon>
        <taxon>Maritalea</taxon>
    </lineage>
</organism>
<reference evidence="2 3" key="1">
    <citation type="submission" date="2017-05" db="EMBL/GenBank/DDBJ databases">
        <title>Genome Analysis of Maritalea myrionectae HL2708#5.</title>
        <authorList>
            <consortium name="Cotde Inc.-PKNU"/>
            <person name="Jang D."/>
            <person name="Oh H.-M."/>
        </authorList>
    </citation>
    <scope>NUCLEOTIDE SEQUENCE [LARGE SCALE GENOMIC DNA]</scope>
    <source>
        <strain evidence="2 3">HL2708#5</strain>
    </source>
</reference>
<gene>
    <name evidence="2" type="ORF">MXMO3_00544</name>
</gene>
<dbReference type="CDD" id="cd01306">
    <property type="entry name" value="PhnM"/>
    <property type="match status" value="1"/>
</dbReference>
<evidence type="ECO:0000313" key="3">
    <source>
        <dbReference type="Proteomes" id="UP000258927"/>
    </source>
</evidence>
<dbReference type="InterPro" id="IPR032466">
    <property type="entry name" value="Metal_Hydrolase"/>
</dbReference>
<feature type="domain" description="Amidohydrolase-related" evidence="1">
    <location>
        <begin position="48"/>
        <end position="375"/>
    </location>
</feature>
<evidence type="ECO:0000313" key="2">
    <source>
        <dbReference type="EMBL" id="AVX03089.1"/>
    </source>
</evidence>
<dbReference type="InterPro" id="IPR051781">
    <property type="entry name" value="Metallo-dep_Hydrolase"/>
</dbReference>
<dbReference type="SUPFAM" id="SSF51556">
    <property type="entry name" value="Metallo-dependent hydrolases"/>
    <property type="match status" value="1"/>
</dbReference>
<dbReference type="SUPFAM" id="SSF51338">
    <property type="entry name" value="Composite domain of metallo-dependent hydrolases"/>
    <property type="match status" value="1"/>
</dbReference>
<dbReference type="GO" id="GO:0016810">
    <property type="term" value="F:hydrolase activity, acting on carbon-nitrogen (but not peptide) bonds"/>
    <property type="evidence" value="ECO:0007669"/>
    <property type="project" value="InterPro"/>
</dbReference>
<evidence type="ECO:0000259" key="1">
    <source>
        <dbReference type="Pfam" id="PF01979"/>
    </source>
</evidence>
<protein>
    <submittedName>
        <fullName evidence="2">Alpha-D-ribose 1-methylphosphonate 5-triphosphate diphosphatase</fullName>
    </submittedName>
</protein>
<dbReference type="KEGG" id="mmyr:MXMO3_00544"/>
<keyword evidence="3" id="KW-1185">Reference proteome</keyword>
<dbReference type="RefSeq" id="WP_117394857.1">
    <property type="nucleotide sequence ID" value="NZ_CP021330.1"/>
</dbReference>
<sequence length="379" mass="41249">MTENLSIKNAKLILADSEMTGALNVKDGMIADMANSGESGLDFDGDYLVPGLVELHTDHLESHYRPRPGVFWDPMAALHAHDAQVTSSGITTVFDAVRIGSDTDMKNMGEHVDVLVGAITKAKAEKRLRSDHLIHLRCELSSHDALEQFEQYCQNELVKLASLMDHTPGQRQFMQLEQYYLYYQGKTGMNDAEMEKFIAARIAEHEQYSAPNRQAIVKRGHEIGLTLASHDDATIDHVAEAQADGVGIAEFPTTIEAAKASRDANIAILMGAPNVVRGKSHSGNISATALASEGLLDVLSSDYVPFSLMQGAFKLAKNVEQITLPDAIAKVSLNPARAAGLDDRGELAVGKKADFARVHLPEDGVPIVRAVWRDGERVI</sequence>
<dbReference type="GO" id="GO:0019700">
    <property type="term" value="P:organic phosphonate catabolic process"/>
    <property type="evidence" value="ECO:0007669"/>
    <property type="project" value="InterPro"/>
</dbReference>
<dbReference type="Gene3D" id="2.30.40.10">
    <property type="entry name" value="Urease, subunit C, domain 1"/>
    <property type="match status" value="1"/>
</dbReference>
<dbReference type="NCBIfam" id="NF011987">
    <property type="entry name" value="PRK15446.2-3"/>
    <property type="match status" value="1"/>
</dbReference>
<proteinExistence type="predicted"/>
<dbReference type="InterPro" id="IPR011059">
    <property type="entry name" value="Metal-dep_hydrolase_composite"/>
</dbReference>
<dbReference type="STRING" id="1122213.GCA_000423365_03256"/>